<evidence type="ECO:0000256" key="8">
    <source>
        <dbReference type="ARBA" id="ARBA00047899"/>
    </source>
</evidence>
<name>A0A1D1ZGM4_9ARAE</name>
<comment type="catalytic activity">
    <reaction evidence="9">
        <text>L-seryl-[protein] + ATP = O-phospho-L-seryl-[protein] + ADP + H(+)</text>
        <dbReference type="Rhea" id="RHEA:17989"/>
        <dbReference type="Rhea" id="RHEA-COMP:9863"/>
        <dbReference type="Rhea" id="RHEA-COMP:11604"/>
        <dbReference type="ChEBI" id="CHEBI:15378"/>
        <dbReference type="ChEBI" id="CHEBI:29999"/>
        <dbReference type="ChEBI" id="CHEBI:30616"/>
        <dbReference type="ChEBI" id="CHEBI:83421"/>
        <dbReference type="ChEBI" id="CHEBI:456216"/>
        <dbReference type="EC" id="2.7.11.1"/>
    </reaction>
</comment>
<keyword evidence="5" id="KW-0547">Nucleotide-binding</keyword>
<gene>
    <name evidence="12" type="primary">PID_5</name>
    <name evidence="12" type="ORF">g.50301</name>
</gene>
<dbReference type="InterPro" id="IPR008271">
    <property type="entry name" value="Ser/Thr_kinase_AS"/>
</dbReference>
<dbReference type="PANTHER" id="PTHR45637">
    <property type="entry name" value="FLIPPASE KINASE 1-RELATED"/>
    <property type="match status" value="1"/>
</dbReference>
<dbReference type="InterPro" id="IPR000719">
    <property type="entry name" value="Prot_kinase_dom"/>
</dbReference>
<keyword evidence="6 12" id="KW-0418">Kinase</keyword>
<dbReference type="EC" id="2.7.11.1" evidence="2"/>
<evidence type="ECO:0000256" key="3">
    <source>
        <dbReference type="ARBA" id="ARBA00022527"/>
    </source>
</evidence>
<evidence type="ECO:0000256" key="10">
    <source>
        <dbReference type="SAM" id="MobiDB-lite"/>
    </source>
</evidence>
<reference evidence="12" key="1">
    <citation type="submission" date="2015-07" db="EMBL/GenBank/DDBJ databases">
        <title>Transcriptome Assembly of Anthurium amnicola.</title>
        <authorList>
            <person name="Suzuki J."/>
        </authorList>
    </citation>
    <scope>NUCLEOTIDE SEQUENCE</scope>
</reference>
<evidence type="ECO:0000256" key="5">
    <source>
        <dbReference type="ARBA" id="ARBA00022741"/>
    </source>
</evidence>
<dbReference type="SMART" id="SM00220">
    <property type="entry name" value="S_TKc"/>
    <property type="match status" value="1"/>
</dbReference>
<dbReference type="SUPFAM" id="SSF56112">
    <property type="entry name" value="Protein kinase-like (PK-like)"/>
    <property type="match status" value="1"/>
</dbReference>
<proteinExistence type="inferred from homology"/>
<keyword evidence="4" id="KW-0808">Transferase</keyword>
<dbReference type="Gene3D" id="3.30.200.20">
    <property type="entry name" value="Phosphorylase Kinase, domain 1"/>
    <property type="match status" value="1"/>
</dbReference>
<feature type="non-terminal residue" evidence="12">
    <location>
        <position position="293"/>
    </location>
</feature>
<dbReference type="PROSITE" id="PS00108">
    <property type="entry name" value="PROTEIN_KINASE_ST"/>
    <property type="match status" value="1"/>
</dbReference>
<feature type="compositionally biased region" description="Low complexity" evidence="10">
    <location>
        <begin position="37"/>
        <end position="48"/>
    </location>
</feature>
<keyword evidence="3" id="KW-0723">Serine/threonine-protein kinase</keyword>
<evidence type="ECO:0000256" key="7">
    <source>
        <dbReference type="ARBA" id="ARBA00022840"/>
    </source>
</evidence>
<feature type="region of interest" description="Disordered" evidence="10">
    <location>
        <begin position="37"/>
        <end position="61"/>
    </location>
</feature>
<dbReference type="Pfam" id="PF00069">
    <property type="entry name" value="Pkinase"/>
    <property type="match status" value="1"/>
</dbReference>
<dbReference type="EMBL" id="GDJX01001800">
    <property type="protein sequence ID" value="JAT66136.1"/>
    <property type="molecule type" value="Transcribed_RNA"/>
</dbReference>
<dbReference type="GO" id="GO:0005524">
    <property type="term" value="F:ATP binding"/>
    <property type="evidence" value="ECO:0007669"/>
    <property type="project" value="UniProtKB-KW"/>
</dbReference>
<keyword evidence="7" id="KW-0067">ATP-binding</keyword>
<accession>A0A1D1ZGM4</accession>
<protein>
    <recommendedName>
        <fullName evidence="2">non-specific serine/threonine protein kinase</fullName>
        <ecNumber evidence="2">2.7.11.1</ecNumber>
    </recommendedName>
</protein>
<dbReference type="Gene3D" id="1.10.510.10">
    <property type="entry name" value="Transferase(Phosphotransferase) domain 1"/>
    <property type="match status" value="1"/>
</dbReference>
<organism evidence="12">
    <name type="scientific">Anthurium amnicola</name>
    <dbReference type="NCBI Taxonomy" id="1678845"/>
    <lineage>
        <taxon>Eukaryota</taxon>
        <taxon>Viridiplantae</taxon>
        <taxon>Streptophyta</taxon>
        <taxon>Embryophyta</taxon>
        <taxon>Tracheophyta</taxon>
        <taxon>Spermatophyta</taxon>
        <taxon>Magnoliopsida</taxon>
        <taxon>Liliopsida</taxon>
        <taxon>Araceae</taxon>
        <taxon>Pothoideae</taxon>
        <taxon>Potheae</taxon>
        <taxon>Anthurium</taxon>
    </lineage>
</organism>
<feature type="non-terminal residue" evidence="12">
    <location>
        <position position="1"/>
    </location>
</feature>
<evidence type="ECO:0000256" key="6">
    <source>
        <dbReference type="ARBA" id="ARBA00022777"/>
    </source>
</evidence>
<comment type="catalytic activity">
    <reaction evidence="8">
        <text>L-threonyl-[protein] + ATP = O-phospho-L-threonyl-[protein] + ADP + H(+)</text>
        <dbReference type="Rhea" id="RHEA:46608"/>
        <dbReference type="Rhea" id="RHEA-COMP:11060"/>
        <dbReference type="Rhea" id="RHEA-COMP:11605"/>
        <dbReference type="ChEBI" id="CHEBI:15378"/>
        <dbReference type="ChEBI" id="CHEBI:30013"/>
        <dbReference type="ChEBI" id="CHEBI:30616"/>
        <dbReference type="ChEBI" id="CHEBI:61977"/>
        <dbReference type="ChEBI" id="CHEBI:456216"/>
        <dbReference type="EC" id="2.7.11.1"/>
    </reaction>
</comment>
<evidence type="ECO:0000256" key="9">
    <source>
        <dbReference type="ARBA" id="ARBA00048679"/>
    </source>
</evidence>
<dbReference type="AlphaFoldDB" id="A0A1D1ZGM4"/>
<evidence type="ECO:0000256" key="1">
    <source>
        <dbReference type="ARBA" id="ARBA00009903"/>
    </source>
</evidence>
<evidence type="ECO:0000259" key="11">
    <source>
        <dbReference type="PROSITE" id="PS50011"/>
    </source>
</evidence>
<sequence>AVTFSHSCVSLFYKSERKPWIHHHPIQTCPPSLGPLLLSPGTSQAAPAPAQPPPPGAMEGVLRPVLQAPDSDLDLSFTSIASSSSCSTATTLTSSARSSLSLPFDPRFSISSSLLHPRPHSRCVDPRWAAVRAAAALSPDGTLHLHHLQILGQLGSGHLARVFHCRLADHPTSPDFALKVVDVDALSRLKNAEERLAHVRTEGRVLAALDHPFLPTLYAQLDAPPRYTCFLLDYCSGGDLHSLLRRQPGGRLPLEAARFIAAEVLIALEYLHAAGFVYRDLKPENVLIQASGH</sequence>
<dbReference type="GO" id="GO:0004674">
    <property type="term" value="F:protein serine/threonine kinase activity"/>
    <property type="evidence" value="ECO:0007669"/>
    <property type="project" value="UniProtKB-KW"/>
</dbReference>
<dbReference type="PROSITE" id="PS50011">
    <property type="entry name" value="PROTEIN_KINASE_DOM"/>
    <property type="match status" value="1"/>
</dbReference>
<comment type="similarity">
    <text evidence="1">Belongs to the protein kinase superfamily. AGC Ser/Thr protein kinase family.</text>
</comment>
<evidence type="ECO:0000256" key="4">
    <source>
        <dbReference type="ARBA" id="ARBA00022679"/>
    </source>
</evidence>
<dbReference type="InterPro" id="IPR011009">
    <property type="entry name" value="Kinase-like_dom_sf"/>
</dbReference>
<evidence type="ECO:0000313" key="12">
    <source>
        <dbReference type="EMBL" id="JAT66136.1"/>
    </source>
</evidence>
<evidence type="ECO:0000256" key="2">
    <source>
        <dbReference type="ARBA" id="ARBA00012513"/>
    </source>
</evidence>
<feature type="domain" description="Protein kinase" evidence="11">
    <location>
        <begin position="148"/>
        <end position="293"/>
    </location>
</feature>